<protein>
    <recommendedName>
        <fullName evidence="1">Haem-binding domain-containing protein</fullName>
    </recommendedName>
</protein>
<proteinExistence type="predicted"/>
<gene>
    <name evidence="2" type="ORF">SDC9_45242</name>
</gene>
<organism evidence="2">
    <name type="scientific">bioreactor metagenome</name>
    <dbReference type="NCBI Taxonomy" id="1076179"/>
    <lineage>
        <taxon>unclassified sequences</taxon>
        <taxon>metagenomes</taxon>
        <taxon>ecological metagenomes</taxon>
    </lineage>
</organism>
<comment type="caution">
    <text evidence="2">The sequence shown here is derived from an EMBL/GenBank/DDBJ whole genome shotgun (WGS) entry which is preliminary data.</text>
</comment>
<dbReference type="SUPFAM" id="SSF46626">
    <property type="entry name" value="Cytochrome c"/>
    <property type="match status" value="1"/>
</dbReference>
<name>A0A644W614_9ZZZZ</name>
<feature type="domain" description="Haem-binding" evidence="1">
    <location>
        <begin position="20"/>
        <end position="124"/>
    </location>
</feature>
<dbReference type="AlphaFoldDB" id="A0A644W614"/>
<reference evidence="2" key="1">
    <citation type="submission" date="2019-08" db="EMBL/GenBank/DDBJ databases">
        <authorList>
            <person name="Kucharzyk K."/>
            <person name="Murdoch R.W."/>
            <person name="Higgins S."/>
            <person name="Loffler F."/>
        </authorList>
    </citation>
    <scope>NUCLEOTIDE SEQUENCE</scope>
</reference>
<dbReference type="InterPro" id="IPR036909">
    <property type="entry name" value="Cyt_c-like_dom_sf"/>
</dbReference>
<dbReference type="SMART" id="SM01235">
    <property type="entry name" value="Haem_bd"/>
    <property type="match status" value="1"/>
</dbReference>
<accession>A0A644W614</accession>
<sequence length="124" mass="13438">MKKINILSGKALAAIFSFALLGLLSINAVLSGEQSPKPIPDDVMKILNNSCGKCHNQGGSGAALANLNFTKWDNYDAVKQAKKAEAICRTITSGKMPPKSFVKKNPQVVLTEDQKIFICTWSKQ</sequence>
<dbReference type="GO" id="GO:0009055">
    <property type="term" value="F:electron transfer activity"/>
    <property type="evidence" value="ECO:0007669"/>
    <property type="project" value="InterPro"/>
</dbReference>
<evidence type="ECO:0000259" key="1">
    <source>
        <dbReference type="SMART" id="SM01235"/>
    </source>
</evidence>
<dbReference type="InterPro" id="IPR025992">
    <property type="entry name" value="Haem-bd"/>
</dbReference>
<dbReference type="Pfam" id="PF14376">
    <property type="entry name" value="Haem_bd"/>
    <property type="match status" value="1"/>
</dbReference>
<dbReference type="GO" id="GO:0020037">
    <property type="term" value="F:heme binding"/>
    <property type="evidence" value="ECO:0007669"/>
    <property type="project" value="InterPro"/>
</dbReference>
<evidence type="ECO:0000313" key="2">
    <source>
        <dbReference type="EMBL" id="MPL99028.1"/>
    </source>
</evidence>
<dbReference type="EMBL" id="VSSQ01000642">
    <property type="protein sequence ID" value="MPL99028.1"/>
    <property type="molecule type" value="Genomic_DNA"/>
</dbReference>